<evidence type="ECO:0000313" key="2">
    <source>
        <dbReference type="Proteomes" id="UP000821853"/>
    </source>
</evidence>
<dbReference type="AlphaFoldDB" id="A0A9J6H704"/>
<accession>A0A9J6H704</accession>
<sequence length="189" mass="20407">MPGPGLEAAFVVLPPRWSAQRRRWLLLGAHRTSASANAEEGGAISRPREAAHRAAHSLYGLRGAVLAYSWARSPRGGGWPGWLAAGLAWCGGVVVGGSLEPWAHEIEGRLNPYEIECPVPSRQRAPADAAVKVMKSSFEKTGDAYETLLAYRTIPLKNRYSPAELLIGRRPGTSMRLSLDSLVPSLLDS</sequence>
<keyword evidence="2" id="KW-1185">Reference proteome</keyword>
<protein>
    <submittedName>
        <fullName evidence="1">Uncharacterized protein</fullName>
    </submittedName>
</protein>
<gene>
    <name evidence="1" type="ORF">HPB48_023209</name>
</gene>
<organism evidence="1 2">
    <name type="scientific">Haemaphysalis longicornis</name>
    <name type="common">Bush tick</name>
    <dbReference type="NCBI Taxonomy" id="44386"/>
    <lineage>
        <taxon>Eukaryota</taxon>
        <taxon>Metazoa</taxon>
        <taxon>Ecdysozoa</taxon>
        <taxon>Arthropoda</taxon>
        <taxon>Chelicerata</taxon>
        <taxon>Arachnida</taxon>
        <taxon>Acari</taxon>
        <taxon>Parasitiformes</taxon>
        <taxon>Ixodida</taxon>
        <taxon>Ixodoidea</taxon>
        <taxon>Ixodidae</taxon>
        <taxon>Haemaphysalinae</taxon>
        <taxon>Haemaphysalis</taxon>
    </lineage>
</organism>
<name>A0A9J6H704_HAELO</name>
<comment type="caution">
    <text evidence="1">The sequence shown here is derived from an EMBL/GenBank/DDBJ whole genome shotgun (WGS) entry which is preliminary data.</text>
</comment>
<reference evidence="1 2" key="1">
    <citation type="journal article" date="2020" name="Cell">
        <title>Large-Scale Comparative Analyses of Tick Genomes Elucidate Their Genetic Diversity and Vector Capacities.</title>
        <authorList>
            <consortium name="Tick Genome and Microbiome Consortium (TIGMIC)"/>
            <person name="Jia N."/>
            <person name="Wang J."/>
            <person name="Shi W."/>
            <person name="Du L."/>
            <person name="Sun Y."/>
            <person name="Zhan W."/>
            <person name="Jiang J.F."/>
            <person name="Wang Q."/>
            <person name="Zhang B."/>
            <person name="Ji P."/>
            <person name="Bell-Sakyi L."/>
            <person name="Cui X.M."/>
            <person name="Yuan T.T."/>
            <person name="Jiang B.G."/>
            <person name="Yang W.F."/>
            <person name="Lam T.T."/>
            <person name="Chang Q.C."/>
            <person name="Ding S.J."/>
            <person name="Wang X.J."/>
            <person name="Zhu J.G."/>
            <person name="Ruan X.D."/>
            <person name="Zhao L."/>
            <person name="Wei J.T."/>
            <person name="Ye R.Z."/>
            <person name="Que T.C."/>
            <person name="Du C.H."/>
            <person name="Zhou Y.H."/>
            <person name="Cheng J.X."/>
            <person name="Dai P.F."/>
            <person name="Guo W.B."/>
            <person name="Han X.H."/>
            <person name="Huang E.J."/>
            <person name="Li L.F."/>
            <person name="Wei W."/>
            <person name="Gao Y.C."/>
            <person name="Liu J.Z."/>
            <person name="Shao H.Z."/>
            <person name="Wang X."/>
            <person name="Wang C.C."/>
            <person name="Yang T.C."/>
            <person name="Huo Q.B."/>
            <person name="Li W."/>
            <person name="Chen H.Y."/>
            <person name="Chen S.E."/>
            <person name="Zhou L.G."/>
            <person name="Ni X.B."/>
            <person name="Tian J.H."/>
            <person name="Sheng Y."/>
            <person name="Liu T."/>
            <person name="Pan Y.S."/>
            <person name="Xia L.Y."/>
            <person name="Li J."/>
            <person name="Zhao F."/>
            <person name="Cao W.C."/>
        </authorList>
    </citation>
    <scope>NUCLEOTIDE SEQUENCE [LARGE SCALE GENOMIC DNA]</scope>
    <source>
        <strain evidence="1">HaeL-2018</strain>
    </source>
</reference>
<dbReference type="Proteomes" id="UP000821853">
    <property type="component" value="Unassembled WGS sequence"/>
</dbReference>
<dbReference type="VEuPathDB" id="VectorBase:HLOH_040125"/>
<dbReference type="EMBL" id="JABSTR010000095">
    <property type="protein sequence ID" value="KAH9382655.1"/>
    <property type="molecule type" value="Genomic_DNA"/>
</dbReference>
<dbReference type="OrthoDB" id="6488552at2759"/>
<evidence type="ECO:0000313" key="1">
    <source>
        <dbReference type="EMBL" id="KAH9382655.1"/>
    </source>
</evidence>
<proteinExistence type="predicted"/>